<name>A0AAU6PC61_9HEMI</name>
<evidence type="ECO:0000256" key="12">
    <source>
        <dbReference type="ARBA" id="ARBA00023027"/>
    </source>
</evidence>
<dbReference type="PANTHER" id="PTHR43507:SF20">
    <property type="entry name" value="NADH-UBIQUINONE OXIDOREDUCTASE CHAIN 4"/>
    <property type="match status" value="1"/>
</dbReference>
<reference evidence="19" key="1">
    <citation type="submission" date="2021-06" db="EMBL/GenBank/DDBJ databases">
        <authorList>
            <consortium name="Expending Complete Mitogenomes of Ledrinae and Compositional heterogeneity effect on the phylogenetic inferences of paraphyletic family: Cicadellidae (Hemiptera: Cicadomorpha)"/>
            <person name="Huang W."/>
            <person name="Yu T."/>
            <person name="Zhang Y."/>
        </authorList>
    </citation>
    <scope>NUCLEOTIDE SEQUENCE</scope>
</reference>
<protein>
    <recommendedName>
        <fullName evidence="5 17">NADH-ubiquinone oxidoreductase chain 4</fullName>
        <ecNumber evidence="4 17">7.1.1.2</ecNumber>
    </recommendedName>
</protein>
<evidence type="ECO:0000259" key="18">
    <source>
        <dbReference type="Pfam" id="PF00361"/>
    </source>
</evidence>
<keyword evidence="14 17" id="KW-0496">Mitochondrion</keyword>
<reference evidence="19" key="2">
    <citation type="submission" date="2024-06" db="EMBL/GenBank/DDBJ databases">
        <title>Expending Complete Mitogenomes of Ledrinae and Compositional heterogeneity effect on the phylogenetic inferences of paraphyletic family: Cicadellidae (Hemiptera: Cicadomorpha).</title>
        <authorList>
            <person name="Huang W."/>
            <person name="Yu T."/>
            <person name="Zhang Y."/>
        </authorList>
    </citation>
    <scope>NUCLEOTIDE SEQUENCE</scope>
</reference>
<evidence type="ECO:0000256" key="8">
    <source>
        <dbReference type="ARBA" id="ARBA00022692"/>
    </source>
</evidence>
<keyword evidence="15 17" id="KW-0472">Membrane</keyword>
<evidence type="ECO:0000256" key="4">
    <source>
        <dbReference type="ARBA" id="ARBA00012944"/>
    </source>
</evidence>
<comment type="catalytic activity">
    <reaction evidence="16 17">
        <text>a ubiquinone + NADH + 5 H(+)(in) = a ubiquinol + NAD(+) + 4 H(+)(out)</text>
        <dbReference type="Rhea" id="RHEA:29091"/>
        <dbReference type="Rhea" id="RHEA-COMP:9565"/>
        <dbReference type="Rhea" id="RHEA-COMP:9566"/>
        <dbReference type="ChEBI" id="CHEBI:15378"/>
        <dbReference type="ChEBI" id="CHEBI:16389"/>
        <dbReference type="ChEBI" id="CHEBI:17976"/>
        <dbReference type="ChEBI" id="CHEBI:57540"/>
        <dbReference type="ChEBI" id="CHEBI:57945"/>
        <dbReference type="EC" id="7.1.1.2"/>
    </reaction>
</comment>
<dbReference type="EC" id="7.1.1.2" evidence="4 17"/>
<evidence type="ECO:0000256" key="15">
    <source>
        <dbReference type="ARBA" id="ARBA00023136"/>
    </source>
</evidence>
<dbReference type="InterPro" id="IPR003918">
    <property type="entry name" value="NADH_UbQ_OxRdtase"/>
</dbReference>
<evidence type="ECO:0000256" key="16">
    <source>
        <dbReference type="ARBA" id="ARBA00049551"/>
    </source>
</evidence>
<dbReference type="GO" id="GO:0048039">
    <property type="term" value="F:ubiquinone binding"/>
    <property type="evidence" value="ECO:0007669"/>
    <property type="project" value="TreeGrafter"/>
</dbReference>
<sequence length="423" mass="49710">MMSLIPMIFKKKTLMQMSLSILMIKIMFMNMNKFFCKIYIYLGMDNWSQMLIMLTIMISNMMFSMMKQQKFLLSTNLIMLMFLTMMFMSLKMIWFYITFELSLIPMLIMIMGWGYQPERMLAGMYLLFYTMMASLPLLLTILYMYNQMMSDMFFLKFEHKTSELMNLSIMMAFLVKMPMFMLHFWLPKAHVQAPIYGSMMLAGILLKIGGLGIMRFSTIMENSFISMSTVWFSLSILGSVIVSMICMMQGDIKSMIAYSSIAHMSMCLMSMLTMTKTGMMGSLMMMIGHGLCSSGMFLLSNMNYERTLSRSMFINKGMINFMPSNSIMWFMFSCLNMGCPPSINFFSEITIMMSMMMYWKSSFMFIMIMSFIVSYYSFFMFSYTQHGQYSSNYSFSNINIKEYNLMTQHLYPTVLMILCMEMY</sequence>
<evidence type="ECO:0000256" key="9">
    <source>
        <dbReference type="ARBA" id="ARBA00022967"/>
    </source>
</evidence>
<proteinExistence type="inferred from homology"/>
<keyword evidence="13 17" id="KW-0830">Ubiquinone</keyword>
<feature type="transmembrane region" description="Helical" evidence="17">
    <location>
        <begin position="229"/>
        <end position="248"/>
    </location>
</feature>
<keyword evidence="9" id="KW-1278">Translocase</keyword>
<evidence type="ECO:0000256" key="11">
    <source>
        <dbReference type="ARBA" id="ARBA00022989"/>
    </source>
</evidence>
<evidence type="ECO:0000256" key="7">
    <source>
        <dbReference type="ARBA" id="ARBA00022660"/>
    </source>
</evidence>
<evidence type="ECO:0000256" key="13">
    <source>
        <dbReference type="ARBA" id="ARBA00023075"/>
    </source>
</evidence>
<feature type="transmembrane region" description="Helical" evidence="17">
    <location>
        <begin position="280"/>
        <end position="300"/>
    </location>
</feature>
<comment type="subcellular location">
    <subcellularLocation>
        <location evidence="2 17">Mitochondrion membrane</location>
        <topology evidence="2 17">Multi-pass membrane protein</topology>
    </subcellularLocation>
</comment>
<dbReference type="EMBL" id="MZ333281">
    <property type="protein sequence ID" value="WXH77320.1"/>
    <property type="molecule type" value="Genomic_DNA"/>
</dbReference>
<evidence type="ECO:0000256" key="2">
    <source>
        <dbReference type="ARBA" id="ARBA00004225"/>
    </source>
</evidence>
<evidence type="ECO:0000256" key="3">
    <source>
        <dbReference type="ARBA" id="ARBA00009025"/>
    </source>
</evidence>
<comment type="function">
    <text evidence="1">Core subunit of the mitochondrial membrane respiratory chain NADH dehydrogenase (Complex I) that is believed to belong to the minimal assembly required for catalysis. Complex I functions in the transfer of electrons from NADH to the respiratory chain. The immediate electron acceptor for the enzyme is believed to be ubiquinone.</text>
</comment>
<feature type="transmembrane region" description="Helical" evidence="17">
    <location>
        <begin position="47"/>
        <end position="64"/>
    </location>
</feature>
<dbReference type="PANTHER" id="PTHR43507">
    <property type="entry name" value="NADH-UBIQUINONE OXIDOREDUCTASE CHAIN 4"/>
    <property type="match status" value="1"/>
</dbReference>
<feature type="transmembrane region" description="Helical" evidence="17">
    <location>
        <begin position="198"/>
        <end position="217"/>
    </location>
</feature>
<feature type="domain" description="NADH:quinone oxidoreductase/Mrp antiporter transmembrane" evidence="18">
    <location>
        <begin position="91"/>
        <end position="371"/>
    </location>
</feature>
<geneLocation type="mitochondrion" evidence="19"/>
<dbReference type="GO" id="GO:0015990">
    <property type="term" value="P:electron transport coupled proton transport"/>
    <property type="evidence" value="ECO:0007669"/>
    <property type="project" value="TreeGrafter"/>
</dbReference>
<gene>
    <name evidence="19" type="primary">ND4</name>
</gene>
<keyword evidence="8 17" id="KW-0812">Transmembrane</keyword>
<dbReference type="AlphaFoldDB" id="A0AAU6PC61"/>
<feature type="transmembrane region" description="Helical" evidence="17">
    <location>
        <begin position="165"/>
        <end position="186"/>
    </location>
</feature>
<keyword evidence="7 17" id="KW-0679">Respiratory chain</keyword>
<dbReference type="PRINTS" id="PR01437">
    <property type="entry name" value="NUOXDRDTASE4"/>
</dbReference>
<keyword evidence="12 17" id="KW-0520">NAD</keyword>
<accession>A0AAU6PC61</accession>
<dbReference type="GO" id="GO:0031966">
    <property type="term" value="C:mitochondrial membrane"/>
    <property type="evidence" value="ECO:0007669"/>
    <property type="project" value="UniProtKB-SubCell"/>
</dbReference>
<evidence type="ECO:0000256" key="17">
    <source>
        <dbReference type="RuleBase" id="RU003297"/>
    </source>
</evidence>
<keyword evidence="6 17" id="KW-0813">Transport</keyword>
<evidence type="ECO:0000256" key="5">
    <source>
        <dbReference type="ARBA" id="ARBA00021006"/>
    </source>
</evidence>
<feature type="transmembrane region" description="Helical" evidence="17">
    <location>
        <begin position="321"/>
        <end position="343"/>
    </location>
</feature>
<dbReference type="InterPro" id="IPR001750">
    <property type="entry name" value="ND/Mrp_TM"/>
</dbReference>
<dbReference type="Pfam" id="PF00361">
    <property type="entry name" value="Proton_antipo_M"/>
    <property type="match status" value="1"/>
</dbReference>
<evidence type="ECO:0000313" key="19">
    <source>
        <dbReference type="EMBL" id="WXH77320.1"/>
    </source>
</evidence>
<feature type="transmembrane region" description="Helical" evidence="17">
    <location>
        <begin position="126"/>
        <end position="145"/>
    </location>
</feature>
<feature type="transmembrane region" description="Helical" evidence="17">
    <location>
        <begin position="21"/>
        <end position="41"/>
    </location>
</feature>
<comment type="similarity">
    <text evidence="3 17">Belongs to the complex I subunit 4 family.</text>
</comment>
<dbReference type="GO" id="GO:0042773">
    <property type="term" value="P:ATP synthesis coupled electron transport"/>
    <property type="evidence" value="ECO:0007669"/>
    <property type="project" value="InterPro"/>
</dbReference>
<evidence type="ECO:0000256" key="10">
    <source>
        <dbReference type="ARBA" id="ARBA00022982"/>
    </source>
</evidence>
<evidence type="ECO:0000256" key="6">
    <source>
        <dbReference type="ARBA" id="ARBA00022448"/>
    </source>
</evidence>
<dbReference type="GO" id="GO:0008137">
    <property type="term" value="F:NADH dehydrogenase (ubiquinone) activity"/>
    <property type="evidence" value="ECO:0007669"/>
    <property type="project" value="UniProtKB-UniRule"/>
</dbReference>
<feature type="transmembrane region" description="Helical" evidence="17">
    <location>
        <begin position="94"/>
        <end position="114"/>
    </location>
</feature>
<keyword evidence="11 17" id="KW-1133">Transmembrane helix</keyword>
<evidence type="ECO:0000256" key="14">
    <source>
        <dbReference type="ARBA" id="ARBA00023128"/>
    </source>
</evidence>
<keyword evidence="10 17" id="KW-0249">Electron transport</keyword>
<feature type="transmembrane region" description="Helical" evidence="17">
    <location>
        <begin position="363"/>
        <end position="383"/>
    </location>
</feature>
<dbReference type="GO" id="GO:0003954">
    <property type="term" value="F:NADH dehydrogenase activity"/>
    <property type="evidence" value="ECO:0007669"/>
    <property type="project" value="TreeGrafter"/>
</dbReference>
<feature type="transmembrane region" description="Helical" evidence="17">
    <location>
        <begin position="71"/>
        <end position="88"/>
    </location>
</feature>
<organism evidence="19">
    <name type="scientific">Midoria longicornis</name>
    <dbReference type="NCBI Taxonomy" id="3133673"/>
    <lineage>
        <taxon>Eukaryota</taxon>
        <taxon>Metazoa</taxon>
        <taxon>Ecdysozoa</taxon>
        <taxon>Arthropoda</taxon>
        <taxon>Hexapoda</taxon>
        <taxon>Insecta</taxon>
        <taxon>Pterygota</taxon>
        <taxon>Neoptera</taxon>
        <taxon>Paraneoptera</taxon>
        <taxon>Hemiptera</taxon>
        <taxon>Auchenorrhyncha</taxon>
        <taxon>Membracoidea</taxon>
        <taxon>Cicadellidae</taxon>
        <taxon>Ledrinae</taxon>
        <taxon>Midoria</taxon>
    </lineage>
</organism>
<evidence type="ECO:0000256" key="1">
    <source>
        <dbReference type="ARBA" id="ARBA00003257"/>
    </source>
</evidence>
<comment type="function">
    <text evidence="17">Core subunit of the mitochondrial membrane respiratory chain NADH dehydrogenase (Complex I) which catalyzes electron transfer from NADH through the respiratory chain, using ubiquinone as an electron acceptor. Essential for the catalytic activity and assembly of complex I.</text>
</comment>